<sequence length="146" mass="16222">MNAQLEPRVDPAIRAFLDSWLLAVKAADVDAIASHYAADIVAFDAIIQLQFKGVEAYMKHWQKCLSMCTDMVFDIHELGVESSGDVAFGHYLAWCGGTDEKGEANASWMRASFGLRREQGKWKVAHEHFSAPFDVETGKAIFDAKP</sequence>
<protein>
    <submittedName>
        <fullName evidence="2">Nuclear transport factor 2 family protein</fullName>
    </submittedName>
</protein>
<dbReference type="InterPro" id="IPR037401">
    <property type="entry name" value="SnoaL-like"/>
</dbReference>
<keyword evidence="3" id="KW-1185">Reference proteome</keyword>
<accession>A0ABS3TVK2</accession>
<reference evidence="2 3" key="1">
    <citation type="submission" date="2020-12" db="EMBL/GenBank/DDBJ databases">
        <title>Pseudomonas schmalbachii sp. nov. isolated from millipede gut.</title>
        <authorList>
            <person name="Shelomi M."/>
        </authorList>
    </citation>
    <scope>NUCLEOTIDE SEQUENCE [LARGE SCALE GENOMIC DNA]</scope>
    <source>
        <strain evidence="2 3">Milli4</strain>
    </source>
</reference>
<evidence type="ECO:0000259" key="1">
    <source>
        <dbReference type="Pfam" id="PF13474"/>
    </source>
</evidence>
<dbReference type="PANTHER" id="PTHR35174">
    <property type="entry name" value="BLL7171 PROTEIN-RELATED"/>
    <property type="match status" value="1"/>
</dbReference>
<gene>
    <name evidence="2" type="ORF">JFY56_21000</name>
</gene>
<dbReference type="RefSeq" id="WP_208316089.1">
    <property type="nucleotide sequence ID" value="NZ_JAELYA010000009.1"/>
</dbReference>
<feature type="domain" description="SnoaL-like" evidence="1">
    <location>
        <begin position="13"/>
        <end position="133"/>
    </location>
</feature>
<dbReference type="SUPFAM" id="SSF54427">
    <property type="entry name" value="NTF2-like"/>
    <property type="match status" value="1"/>
</dbReference>
<dbReference type="Pfam" id="PF13474">
    <property type="entry name" value="SnoaL_3"/>
    <property type="match status" value="1"/>
</dbReference>
<evidence type="ECO:0000313" key="2">
    <source>
        <dbReference type="EMBL" id="MBO3277699.1"/>
    </source>
</evidence>
<organism evidence="2 3">
    <name type="scientific">Pseudomonas schmalbachii</name>
    <dbReference type="NCBI Taxonomy" id="2816993"/>
    <lineage>
        <taxon>Bacteria</taxon>
        <taxon>Pseudomonadati</taxon>
        <taxon>Pseudomonadota</taxon>
        <taxon>Gammaproteobacteria</taxon>
        <taxon>Pseudomonadales</taxon>
        <taxon>Pseudomonadaceae</taxon>
        <taxon>Pseudomonas</taxon>
    </lineage>
</organism>
<dbReference type="EMBL" id="JAELYA010000009">
    <property type="protein sequence ID" value="MBO3277699.1"/>
    <property type="molecule type" value="Genomic_DNA"/>
</dbReference>
<comment type="caution">
    <text evidence="2">The sequence shown here is derived from an EMBL/GenBank/DDBJ whole genome shotgun (WGS) entry which is preliminary data.</text>
</comment>
<dbReference type="InterPro" id="IPR032710">
    <property type="entry name" value="NTF2-like_dom_sf"/>
</dbReference>
<dbReference type="PANTHER" id="PTHR35174:SF3">
    <property type="entry name" value="BLL7171 PROTEIN"/>
    <property type="match status" value="1"/>
</dbReference>
<name>A0ABS3TVK2_9PSED</name>
<evidence type="ECO:0000313" key="3">
    <source>
        <dbReference type="Proteomes" id="UP000669060"/>
    </source>
</evidence>
<proteinExistence type="predicted"/>
<dbReference type="Gene3D" id="3.10.450.50">
    <property type="match status" value="1"/>
</dbReference>
<dbReference type="Proteomes" id="UP000669060">
    <property type="component" value="Unassembled WGS sequence"/>
</dbReference>